<feature type="transmembrane region" description="Helical" evidence="1">
    <location>
        <begin position="588"/>
        <end position="610"/>
    </location>
</feature>
<keyword evidence="4" id="KW-1185">Reference proteome</keyword>
<feature type="transmembrane region" description="Helical" evidence="1">
    <location>
        <begin position="411"/>
        <end position="432"/>
    </location>
</feature>
<feature type="transmembrane region" description="Helical" evidence="1">
    <location>
        <begin position="554"/>
        <end position="576"/>
    </location>
</feature>
<dbReference type="EMBL" id="CP113517">
    <property type="protein sequence ID" value="WAR45570.1"/>
    <property type="molecule type" value="Genomic_DNA"/>
</dbReference>
<dbReference type="Pfam" id="PF04892">
    <property type="entry name" value="VanZ"/>
    <property type="match status" value="1"/>
</dbReference>
<reference evidence="3" key="1">
    <citation type="submission" date="2022-11" db="EMBL/GenBank/DDBJ databases">
        <title>Methylomonas rapida sp. nov., Carotenoid-Producing Obligate Methanotrophs with High Growth Characteristics and Biotechnological Potential.</title>
        <authorList>
            <person name="Tikhonova E.N."/>
            <person name="Suleimanov R.Z."/>
            <person name="Miroshnikov K."/>
            <person name="Oshkin I.Y."/>
            <person name="Belova S.E."/>
            <person name="Danilova O.V."/>
            <person name="Ashikhmin A."/>
            <person name="Konopkin A."/>
            <person name="But S.Y."/>
            <person name="Khmelenina V.N."/>
            <person name="Kuznetsov N."/>
            <person name="Pimenov N.V."/>
            <person name="Dedysh S.N."/>
        </authorList>
    </citation>
    <scope>NUCLEOTIDE SEQUENCE</scope>
    <source>
        <strain evidence="3">MP1</strain>
    </source>
</reference>
<dbReference type="RefSeq" id="WP_255186479.1">
    <property type="nucleotide sequence ID" value="NZ_CP113517.1"/>
</dbReference>
<accession>A0ABY7GM48</accession>
<feature type="transmembrane region" description="Helical" evidence="1">
    <location>
        <begin position="483"/>
        <end position="502"/>
    </location>
</feature>
<proteinExistence type="predicted"/>
<feature type="transmembrane region" description="Helical" evidence="1">
    <location>
        <begin position="39"/>
        <end position="61"/>
    </location>
</feature>
<feature type="transmembrane region" description="Helical" evidence="1">
    <location>
        <begin position="68"/>
        <end position="87"/>
    </location>
</feature>
<keyword evidence="1" id="KW-0812">Transmembrane</keyword>
<feature type="transmembrane region" description="Helical" evidence="1">
    <location>
        <begin position="99"/>
        <end position="116"/>
    </location>
</feature>
<evidence type="ECO:0000259" key="2">
    <source>
        <dbReference type="Pfam" id="PF04892"/>
    </source>
</evidence>
<organism evidence="3 4">
    <name type="scientific">Methylomonas rapida</name>
    <dbReference type="NCBI Taxonomy" id="2963939"/>
    <lineage>
        <taxon>Bacteria</taxon>
        <taxon>Pseudomonadati</taxon>
        <taxon>Pseudomonadota</taxon>
        <taxon>Gammaproteobacteria</taxon>
        <taxon>Methylococcales</taxon>
        <taxon>Methylococcaceae</taxon>
        <taxon>Methylomonas</taxon>
    </lineage>
</organism>
<evidence type="ECO:0000313" key="4">
    <source>
        <dbReference type="Proteomes" id="UP001162780"/>
    </source>
</evidence>
<feature type="transmembrane region" description="Helical" evidence="1">
    <location>
        <begin position="641"/>
        <end position="661"/>
    </location>
</feature>
<gene>
    <name evidence="3" type="ORF">NM686_003375</name>
</gene>
<feature type="transmembrane region" description="Helical" evidence="1">
    <location>
        <begin position="668"/>
        <end position="686"/>
    </location>
</feature>
<feature type="transmembrane region" description="Helical" evidence="1">
    <location>
        <begin position="452"/>
        <end position="471"/>
    </location>
</feature>
<feature type="transmembrane region" description="Helical" evidence="1">
    <location>
        <begin position="5"/>
        <end position="27"/>
    </location>
</feature>
<feature type="transmembrane region" description="Helical" evidence="1">
    <location>
        <begin position="224"/>
        <end position="241"/>
    </location>
</feature>
<feature type="transmembrane region" description="Helical" evidence="1">
    <location>
        <begin position="170"/>
        <end position="190"/>
    </location>
</feature>
<feature type="transmembrane region" description="Helical" evidence="1">
    <location>
        <begin position="727"/>
        <end position="746"/>
    </location>
</feature>
<name>A0ABY7GM48_9GAMM</name>
<keyword evidence="1" id="KW-0472">Membrane</keyword>
<evidence type="ECO:0000256" key="1">
    <source>
        <dbReference type="SAM" id="Phobius"/>
    </source>
</evidence>
<feature type="domain" description="VanZ-like" evidence="2">
    <location>
        <begin position="17"/>
        <end position="116"/>
    </location>
</feature>
<sequence>MQKLLFYWVVFFITYGSLYPFEFSLLISSQSRQAFLDSMWTSSSIGDVIGNIVLFMPFGFLGYRIFPFWGVAIIGLLLAFVLQLAQLFLPSREPALYDVYWNFLGIGIGLLCAYLLKAHELFHRHFGLADKQAAIGIIMLWGASQLLPFVPTLDWQAYKNALKPLLMQPSFAWEHLSFLMIAWLSAGYFAEKILDKNWRTGYFTLGILSILVLKIVVVTSELTLNDVIASFFAILLYPLLSRMGSRRAAYLAWMMLFTYAITRLSPLQWQSESKSFNWLPFSGFLDGSMIVNSRVLAEKLFVFSGIFTLFKDIKTLSIKTISAVAIVVTLIEICQLWLVGRTAEITDPLLVVIIAWLIVKLSNSTRGEPMWQPSPMVRAAAHILGTNFDAANVVSGRIVYDKKISLGGGHFQVIVSGLMMSMGIAFCFYVLLRMPNVPYNIKELFKYHGNGIDLFIFALALLSVGAGPAWVGRNMANAKSFIFSGPITAIKVTVMIYCLFFFSVTEESIMDIAGSSVLVHRVGEKGVLGELGKQFVATVGADNLRNVTDIFEPIVRFGALLGPLIIFLGILFAAIFKSLRVSEASYNLHFFLLGKFFIIYFLYMLPWFYFCKVIAFDWSSTDNLNELIAPDGYYGLGGGGYLYMLFGLIATCVAWFSWMLVNPNAIKILAVMGGGALSILPGWLLINAGLTDNVAKYGLTFSGVDFLLGPDRTHLLSRAELFLRWSLLQYSAILGLAAGATLFLRWQMGLLADKNRFLIKSTRLNNSIMTELCGELEFNQVEFVNDLARQMGKSFSATVELIISFVKKEMLGFQSVLNIDAKNIKYQYPIQKEKLLPVVLELSPRQMKVITEIKVDYGIGCFDVIGWMINVFMFASKVEANNKSDIVA</sequence>
<dbReference type="InterPro" id="IPR006976">
    <property type="entry name" value="VanZ-like"/>
</dbReference>
<dbReference type="Proteomes" id="UP001162780">
    <property type="component" value="Chromosome"/>
</dbReference>
<feature type="transmembrane region" description="Helical" evidence="1">
    <location>
        <begin position="128"/>
        <end position="150"/>
    </location>
</feature>
<evidence type="ECO:0000313" key="3">
    <source>
        <dbReference type="EMBL" id="WAR45570.1"/>
    </source>
</evidence>
<protein>
    <submittedName>
        <fullName evidence="3">VanZ family protein</fullName>
    </submittedName>
</protein>
<feature type="transmembrane region" description="Helical" evidence="1">
    <location>
        <begin position="202"/>
        <end position="218"/>
    </location>
</feature>
<keyword evidence="1" id="KW-1133">Transmembrane helix</keyword>